<feature type="non-terminal residue" evidence="1">
    <location>
        <position position="74"/>
    </location>
</feature>
<evidence type="ECO:0000313" key="1">
    <source>
        <dbReference type="EMBL" id="CAG8851226.1"/>
    </source>
</evidence>
<keyword evidence="2" id="KW-1185">Reference proteome</keyword>
<comment type="caution">
    <text evidence="1">The sequence shown here is derived from an EMBL/GenBank/DDBJ whole genome shotgun (WGS) entry which is preliminary data.</text>
</comment>
<proteinExistence type="predicted"/>
<name>A0ABN7XAA3_GIGMA</name>
<evidence type="ECO:0000313" key="2">
    <source>
        <dbReference type="Proteomes" id="UP000789901"/>
    </source>
</evidence>
<accession>A0ABN7XAA3</accession>
<dbReference type="EMBL" id="CAJVQB010104979">
    <property type="protein sequence ID" value="CAG8851226.1"/>
    <property type="molecule type" value="Genomic_DNA"/>
</dbReference>
<sequence length="74" mass="8768">MSKIKIRALKKSYSTFESYQKHLLHFLNPPLSLKIDKTFQFSKQSSEVHDLLKRIKETNDYGDDFFLAAQKFIN</sequence>
<dbReference type="Proteomes" id="UP000789901">
    <property type="component" value="Unassembled WGS sequence"/>
</dbReference>
<reference evidence="1 2" key="1">
    <citation type="submission" date="2021-06" db="EMBL/GenBank/DDBJ databases">
        <authorList>
            <person name="Kallberg Y."/>
            <person name="Tangrot J."/>
            <person name="Rosling A."/>
        </authorList>
    </citation>
    <scope>NUCLEOTIDE SEQUENCE [LARGE SCALE GENOMIC DNA]</scope>
    <source>
        <strain evidence="1 2">120-4 pot B 10/14</strain>
    </source>
</reference>
<organism evidence="1 2">
    <name type="scientific">Gigaspora margarita</name>
    <dbReference type="NCBI Taxonomy" id="4874"/>
    <lineage>
        <taxon>Eukaryota</taxon>
        <taxon>Fungi</taxon>
        <taxon>Fungi incertae sedis</taxon>
        <taxon>Mucoromycota</taxon>
        <taxon>Glomeromycotina</taxon>
        <taxon>Glomeromycetes</taxon>
        <taxon>Diversisporales</taxon>
        <taxon>Gigasporaceae</taxon>
        <taxon>Gigaspora</taxon>
    </lineage>
</organism>
<gene>
    <name evidence="1" type="ORF">GMARGA_LOCUS40623</name>
</gene>
<protein>
    <submittedName>
        <fullName evidence="1">15850_t:CDS:1</fullName>
    </submittedName>
</protein>